<dbReference type="InterPro" id="IPR011032">
    <property type="entry name" value="GroES-like_sf"/>
</dbReference>
<proteinExistence type="predicted"/>
<dbReference type="PANTHER" id="PTHR45348">
    <property type="entry name" value="HYPOTHETICAL OXIDOREDUCTASE (EUROFUNG)"/>
    <property type="match status" value="1"/>
</dbReference>
<accession>A0A165P6D6</accession>
<dbReference type="AlphaFoldDB" id="A0A165P6D6"/>
<dbReference type="OrthoDB" id="3233595at2759"/>
<evidence type="ECO:0000259" key="1">
    <source>
        <dbReference type="Pfam" id="PF00107"/>
    </source>
</evidence>
<protein>
    <submittedName>
        <fullName evidence="2">GroES-like protein</fullName>
    </submittedName>
</protein>
<evidence type="ECO:0000313" key="2">
    <source>
        <dbReference type="EMBL" id="KZT20586.1"/>
    </source>
</evidence>
<gene>
    <name evidence="2" type="ORF">NEOLEDRAFT_1245136</name>
</gene>
<reference evidence="2 3" key="1">
    <citation type="journal article" date="2016" name="Mol. Biol. Evol.">
        <title>Comparative Genomics of Early-Diverging Mushroom-Forming Fungi Provides Insights into the Origins of Lignocellulose Decay Capabilities.</title>
        <authorList>
            <person name="Nagy L.G."/>
            <person name="Riley R."/>
            <person name="Tritt A."/>
            <person name="Adam C."/>
            <person name="Daum C."/>
            <person name="Floudas D."/>
            <person name="Sun H."/>
            <person name="Yadav J.S."/>
            <person name="Pangilinan J."/>
            <person name="Larsson K.H."/>
            <person name="Matsuura K."/>
            <person name="Barry K."/>
            <person name="Labutti K."/>
            <person name="Kuo R."/>
            <person name="Ohm R.A."/>
            <person name="Bhattacharya S.S."/>
            <person name="Shirouzu T."/>
            <person name="Yoshinaga Y."/>
            <person name="Martin F.M."/>
            <person name="Grigoriev I.V."/>
            <person name="Hibbett D.S."/>
        </authorList>
    </citation>
    <scope>NUCLEOTIDE SEQUENCE [LARGE SCALE GENOMIC DNA]</scope>
    <source>
        <strain evidence="2 3">HHB14362 ss-1</strain>
    </source>
</reference>
<dbReference type="EMBL" id="KV425618">
    <property type="protein sequence ID" value="KZT20586.1"/>
    <property type="molecule type" value="Genomic_DNA"/>
</dbReference>
<dbReference type="InterPro" id="IPR013149">
    <property type="entry name" value="ADH-like_C"/>
</dbReference>
<dbReference type="FunCoup" id="A0A165P6D6">
    <property type="interactions" value="10"/>
</dbReference>
<dbReference type="InParanoid" id="A0A165P6D6"/>
<dbReference type="InterPro" id="IPR047122">
    <property type="entry name" value="Trans-enoyl_RdTase-like"/>
</dbReference>
<sequence>MADQKALYLQEKQRSLVIGGKDIPVPGPGDLLKYGVLVDSYPVILGGDIGGIVEEDLRTDLTAKQLDALTRFCVSITEAWFDNRHSGFQQYAIAIAEISAKVPDHVSLEEAVSVPLAFVTAAFGLYGTGGQGEVSRTRLIAPWQGGVGKYTDKAIVVLRGASSVGQYVIQLAKLSGLSSIIATASIHNEPLLKSLGATHVIDRRLPFEQLQTCVASLLPSKLEYVYDAISLPETQQIGYDLLSPGGYIMIVLDQSMDVDESSGKSIVRIFGTAHDIDQREDAKAVFSHLTQLLDSKAIKVGRYLFDRSSVVTHFMKPNRIEVLPNGLAGIAGGLKRLENDAVSGLKLIARPQDMYRPE</sequence>
<dbReference type="Gene3D" id="3.90.180.10">
    <property type="entry name" value="Medium-chain alcohol dehydrogenases, catalytic domain"/>
    <property type="match status" value="1"/>
</dbReference>
<dbReference type="InterPro" id="IPR036291">
    <property type="entry name" value="NAD(P)-bd_dom_sf"/>
</dbReference>
<organism evidence="2 3">
    <name type="scientific">Neolentinus lepideus HHB14362 ss-1</name>
    <dbReference type="NCBI Taxonomy" id="1314782"/>
    <lineage>
        <taxon>Eukaryota</taxon>
        <taxon>Fungi</taxon>
        <taxon>Dikarya</taxon>
        <taxon>Basidiomycota</taxon>
        <taxon>Agaricomycotina</taxon>
        <taxon>Agaricomycetes</taxon>
        <taxon>Gloeophyllales</taxon>
        <taxon>Gloeophyllaceae</taxon>
        <taxon>Neolentinus</taxon>
    </lineage>
</organism>
<dbReference type="SUPFAM" id="SSF50129">
    <property type="entry name" value="GroES-like"/>
    <property type="match status" value="1"/>
</dbReference>
<dbReference type="Proteomes" id="UP000076761">
    <property type="component" value="Unassembled WGS sequence"/>
</dbReference>
<dbReference type="SUPFAM" id="SSF51735">
    <property type="entry name" value="NAD(P)-binding Rossmann-fold domains"/>
    <property type="match status" value="1"/>
</dbReference>
<name>A0A165P6D6_9AGAM</name>
<dbReference type="STRING" id="1314782.A0A165P6D6"/>
<dbReference type="Pfam" id="PF00107">
    <property type="entry name" value="ADH_zinc_N"/>
    <property type="match status" value="1"/>
</dbReference>
<dbReference type="GO" id="GO:0016651">
    <property type="term" value="F:oxidoreductase activity, acting on NAD(P)H"/>
    <property type="evidence" value="ECO:0007669"/>
    <property type="project" value="InterPro"/>
</dbReference>
<evidence type="ECO:0000313" key="3">
    <source>
        <dbReference type="Proteomes" id="UP000076761"/>
    </source>
</evidence>
<keyword evidence="3" id="KW-1185">Reference proteome</keyword>
<dbReference type="Gene3D" id="3.40.50.720">
    <property type="entry name" value="NAD(P)-binding Rossmann-like Domain"/>
    <property type="match status" value="1"/>
</dbReference>
<dbReference type="CDD" id="cd08249">
    <property type="entry name" value="enoyl_reductase_like"/>
    <property type="match status" value="1"/>
</dbReference>
<feature type="domain" description="Alcohol dehydrogenase-like C-terminal" evidence="1">
    <location>
        <begin position="164"/>
        <end position="251"/>
    </location>
</feature>
<dbReference type="PANTHER" id="PTHR45348:SF2">
    <property type="entry name" value="ZINC-TYPE ALCOHOL DEHYDROGENASE-LIKE PROTEIN C2E1P3.01"/>
    <property type="match status" value="1"/>
</dbReference>